<dbReference type="AlphaFoldDB" id="A0A6C0U888"/>
<sequence length="114" mass="12431">MLVTDIQKYLIAAAAACLIGLGSGFLTFGQYVFDRDKEAAEASYEFEKVSGVVMEQTTDCENVADHKAECKYAFYLKSSSEGILEVLLFVADILLVAATCFLAGAGTIEVWRKK</sequence>
<dbReference type="RefSeq" id="WP_163495113.1">
    <property type="nucleotide sequence ID" value="NZ_CP048711.1"/>
</dbReference>
<organism evidence="2 3">
    <name type="scientific">Kineobactrum salinum</name>
    <dbReference type="NCBI Taxonomy" id="2708301"/>
    <lineage>
        <taxon>Bacteria</taxon>
        <taxon>Pseudomonadati</taxon>
        <taxon>Pseudomonadota</taxon>
        <taxon>Gammaproteobacteria</taxon>
        <taxon>Cellvibrionales</taxon>
        <taxon>Halieaceae</taxon>
        <taxon>Kineobactrum</taxon>
    </lineage>
</organism>
<keyword evidence="3" id="KW-1185">Reference proteome</keyword>
<dbReference type="KEGG" id="kim:G3T16_10095"/>
<gene>
    <name evidence="2" type="ORF">G3T16_10095</name>
</gene>
<accession>A0A6C0U888</accession>
<proteinExistence type="predicted"/>
<keyword evidence="1" id="KW-0812">Transmembrane</keyword>
<name>A0A6C0U888_9GAMM</name>
<protein>
    <submittedName>
        <fullName evidence="2">Uncharacterized protein</fullName>
    </submittedName>
</protein>
<evidence type="ECO:0000313" key="3">
    <source>
        <dbReference type="Proteomes" id="UP000477680"/>
    </source>
</evidence>
<evidence type="ECO:0000256" key="1">
    <source>
        <dbReference type="SAM" id="Phobius"/>
    </source>
</evidence>
<evidence type="ECO:0000313" key="2">
    <source>
        <dbReference type="EMBL" id="QIB65714.1"/>
    </source>
</evidence>
<dbReference type="EMBL" id="CP048711">
    <property type="protein sequence ID" value="QIB65714.1"/>
    <property type="molecule type" value="Genomic_DNA"/>
</dbReference>
<reference evidence="2 3" key="1">
    <citation type="submission" date="2020-02" db="EMBL/GenBank/DDBJ databases">
        <title>Genome sequencing for Kineobactrum sp. M2.</title>
        <authorList>
            <person name="Park S.-J."/>
        </authorList>
    </citation>
    <scope>NUCLEOTIDE SEQUENCE [LARGE SCALE GENOMIC DNA]</scope>
    <source>
        <strain evidence="2 3">M2</strain>
    </source>
</reference>
<keyword evidence="1" id="KW-1133">Transmembrane helix</keyword>
<feature type="transmembrane region" description="Helical" evidence="1">
    <location>
        <begin position="9"/>
        <end position="33"/>
    </location>
</feature>
<keyword evidence="1" id="KW-0472">Membrane</keyword>
<feature type="transmembrane region" description="Helical" evidence="1">
    <location>
        <begin position="86"/>
        <end position="111"/>
    </location>
</feature>
<dbReference type="Proteomes" id="UP000477680">
    <property type="component" value="Chromosome"/>
</dbReference>